<feature type="region of interest" description="Disordered" evidence="1">
    <location>
        <begin position="132"/>
        <end position="232"/>
    </location>
</feature>
<comment type="caution">
    <text evidence="2">The sequence shown here is derived from an EMBL/GenBank/DDBJ whole genome shotgun (WGS) entry which is preliminary data.</text>
</comment>
<reference evidence="2 3" key="1">
    <citation type="submission" date="2023-11" db="EMBL/GenBank/DDBJ databases">
        <title>Halocaridina rubra genome assembly.</title>
        <authorList>
            <person name="Smith C."/>
        </authorList>
    </citation>
    <scope>NUCLEOTIDE SEQUENCE [LARGE SCALE GENOMIC DNA]</scope>
    <source>
        <strain evidence="2">EP-1</strain>
        <tissue evidence="2">Whole</tissue>
    </source>
</reference>
<organism evidence="2 3">
    <name type="scientific">Halocaridina rubra</name>
    <name type="common">Hawaiian red shrimp</name>
    <dbReference type="NCBI Taxonomy" id="373956"/>
    <lineage>
        <taxon>Eukaryota</taxon>
        <taxon>Metazoa</taxon>
        <taxon>Ecdysozoa</taxon>
        <taxon>Arthropoda</taxon>
        <taxon>Crustacea</taxon>
        <taxon>Multicrustacea</taxon>
        <taxon>Malacostraca</taxon>
        <taxon>Eumalacostraca</taxon>
        <taxon>Eucarida</taxon>
        <taxon>Decapoda</taxon>
        <taxon>Pleocyemata</taxon>
        <taxon>Caridea</taxon>
        <taxon>Atyoidea</taxon>
        <taxon>Atyidae</taxon>
        <taxon>Halocaridina</taxon>
    </lineage>
</organism>
<dbReference type="Proteomes" id="UP001381693">
    <property type="component" value="Unassembled WGS sequence"/>
</dbReference>
<feature type="compositionally biased region" description="Polar residues" evidence="1">
    <location>
        <begin position="162"/>
        <end position="183"/>
    </location>
</feature>
<feature type="compositionally biased region" description="Low complexity" evidence="1">
    <location>
        <begin position="48"/>
        <end position="59"/>
    </location>
</feature>
<proteinExistence type="predicted"/>
<feature type="compositionally biased region" description="Gly residues" evidence="1">
    <location>
        <begin position="1"/>
        <end position="12"/>
    </location>
</feature>
<evidence type="ECO:0000313" key="3">
    <source>
        <dbReference type="Proteomes" id="UP001381693"/>
    </source>
</evidence>
<feature type="compositionally biased region" description="Polar residues" evidence="1">
    <location>
        <begin position="218"/>
        <end position="228"/>
    </location>
</feature>
<keyword evidence="3" id="KW-1185">Reference proteome</keyword>
<accession>A0AAN8ZYU4</accession>
<evidence type="ECO:0000256" key="1">
    <source>
        <dbReference type="SAM" id="MobiDB-lite"/>
    </source>
</evidence>
<feature type="compositionally biased region" description="Basic and acidic residues" evidence="1">
    <location>
        <begin position="97"/>
        <end position="108"/>
    </location>
</feature>
<dbReference type="AlphaFoldDB" id="A0AAN8ZYU4"/>
<feature type="compositionally biased region" description="Polar residues" evidence="1">
    <location>
        <begin position="60"/>
        <end position="95"/>
    </location>
</feature>
<feature type="region of interest" description="Disordered" evidence="1">
    <location>
        <begin position="1"/>
        <end position="115"/>
    </location>
</feature>
<sequence>MGGSSYYGGGSGSLNSSAFIGTPRDSMADVRNSTGSIRKRSQLIARDSGSSLGSESSVSQTNCMHHSHTFSAGLSPQSETIETLRRISSTGSINRCSRRDREQSKDSNDSSNEETDGYAYISETASFSLGGSQLTLNSESGSAVSPSQVSSRLSSPRPSIDQCLSTTDKNGKSVSSPRPSIDQSVAIGTGLIDLPNSVTDKKGTGITPSPKRSPMLKSLSQDASTSQKSDIKWKRQDRDYSVVDQENLLDHGVGIKEYQQKPVSLPLYSHLHLYF</sequence>
<dbReference type="EMBL" id="JAXCGZ010017271">
    <property type="protein sequence ID" value="KAK7068379.1"/>
    <property type="molecule type" value="Genomic_DNA"/>
</dbReference>
<name>A0AAN8ZYU4_HALRR</name>
<feature type="compositionally biased region" description="Low complexity" evidence="1">
    <location>
        <begin position="138"/>
        <end position="159"/>
    </location>
</feature>
<gene>
    <name evidence="2" type="ORF">SK128_002888</name>
</gene>
<evidence type="ECO:0000313" key="2">
    <source>
        <dbReference type="EMBL" id="KAK7068379.1"/>
    </source>
</evidence>
<protein>
    <submittedName>
        <fullName evidence="2">Uncharacterized protein</fullName>
    </submittedName>
</protein>